<keyword evidence="7 9" id="KW-0326">Glycosidase</keyword>
<name>R7SFT1_CONPW</name>
<dbReference type="InterPro" id="IPR008928">
    <property type="entry name" value="6-hairpin_glycosidase_sf"/>
</dbReference>
<comment type="catalytic activity">
    <reaction evidence="1 9">
        <text>Hydrolysis of terminal (1-&gt;4)-linked alpha-D-glucose residues successively from non-reducing ends of the chains with release of beta-D-glucose.</text>
        <dbReference type="EC" id="3.2.1.3"/>
    </reaction>
</comment>
<keyword evidence="3 13" id="KW-0732">Signal</keyword>
<comment type="similarity">
    <text evidence="2 9">Belongs to the glycosyl hydrolase 15 family.</text>
</comment>
<gene>
    <name evidence="15" type="ORF">CONPUDRAFT_67119</name>
</gene>
<evidence type="ECO:0000256" key="13">
    <source>
        <dbReference type="SAM" id="SignalP"/>
    </source>
</evidence>
<feature type="active site" description="Proton acceptor" evidence="10">
    <location>
        <position position="194"/>
    </location>
</feature>
<dbReference type="AlphaFoldDB" id="R7SFT1"/>
<feature type="signal peptide" evidence="13">
    <location>
        <begin position="1"/>
        <end position="18"/>
    </location>
</feature>
<reference evidence="16" key="1">
    <citation type="journal article" date="2012" name="Science">
        <title>The Paleozoic origin of enzymatic lignin decomposition reconstructed from 31 fungal genomes.</title>
        <authorList>
            <person name="Floudas D."/>
            <person name="Binder M."/>
            <person name="Riley R."/>
            <person name="Barry K."/>
            <person name="Blanchette R.A."/>
            <person name="Henrissat B."/>
            <person name="Martinez A.T."/>
            <person name="Otillar R."/>
            <person name="Spatafora J.W."/>
            <person name="Yadav J.S."/>
            <person name="Aerts A."/>
            <person name="Benoit I."/>
            <person name="Boyd A."/>
            <person name="Carlson A."/>
            <person name="Copeland A."/>
            <person name="Coutinho P.M."/>
            <person name="de Vries R.P."/>
            <person name="Ferreira P."/>
            <person name="Findley K."/>
            <person name="Foster B."/>
            <person name="Gaskell J."/>
            <person name="Glotzer D."/>
            <person name="Gorecki P."/>
            <person name="Heitman J."/>
            <person name="Hesse C."/>
            <person name="Hori C."/>
            <person name="Igarashi K."/>
            <person name="Jurgens J.A."/>
            <person name="Kallen N."/>
            <person name="Kersten P."/>
            <person name="Kohler A."/>
            <person name="Kuees U."/>
            <person name="Kumar T.K.A."/>
            <person name="Kuo A."/>
            <person name="LaButti K."/>
            <person name="Larrondo L.F."/>
            <person name="Lindquist E."/>
            <person name="Ling A."/>
            <person name="Lombard V."/>
            <person name="Lucas S."/>
            <person name="Lundell T."/>
            <person name="Martin R."/>
            <person name="McLaughlin D.J."/>
            <person name="Morgenstern I."/>
            <person name="Morin E."/>
            <person name="Murat C."/>
            <person name="Nagy L.G."/>
            <person name="Nolan M."/>
            <person name="Ohm R.A."/>
            <person name="Patyshakuliyeva A."/>
            <person name="Rokas A."/>
            <person name="Ruiz-Duenas F.J."/>
            <person name="Sabat G."/>
            <person name="Salamov A."/>
            <person name="Samejima M."/>
            <person name="Schmutz J."/>
            <person name="Slot J.C."/>
            <person name="St John F."/>
            <person name="Stenlid J."/>
            <person name="Sun H."/>
            <person name="Sun S."/>
            <person name="Syed K."/>
            <person name="Tsang A."/>
            <person name="Wiebenga A."/>
            <person name="Young D."/>
            <person name="Pisabarro A."/>
            <person name="Eastwood D.C."/>
            <person name="Martin F."/>
            <person name="Cullen D."/>
            <person name="Grigoriev I.V."/>
            <person name="Hibbett D.S."/>
        </authorList>
    </citation>
    <scope>NUCLEOTIDE SEQUENCE [LARGE SCALE GENOMIC DNA]</scope>
    <source>
        <strain evidence="16">RWD-64-598 SS2</strain>
    </source>
</reference>
<dbReference type="PIRSF" id="PIRSF001031">
    <property type="entry name" value="Glu-a-glcsd_SBD"/>
    <property type="match status" value="1"/>
</dbReference>
<evidence type="ECO:0000256" key="12">
    <source>
        <dbReference type="SAM" id="MobiDB-lite"/>
    </source>
</evidence>
<evidence type="ECO:0000256" key="2">
    <source>
        <dbReference type="ARBA" id="ARBA00006188"/>
    </source>
</evidence>
<feature type="active site" description="Proton donor" evidence="10">
    <location>
        <position position="197"/>
    </location>
</feature>
<dbReference type="SUPFAM" id="SSF48208">
    <property type="entry name" value="Six-hairpin glycosidases"/>
    <property type="match status" value="1"/>
</dbReference>
<dbReference type="GO" id="GO:2001070">
    <property type="term" value="F:starch binding"/>
    <property type="evidence" value="ECO:0007669"/>
    <property type="project" value="InterPro"/>
</dbReference>
<organism evidence="15 16">
    <name type="scientific">Coniophora puteana (strain RWD-64-598)</name>
    <name type="common">Brown rot fungus</name>
    <dbReference type="NCBI Taxonomy" id="741705"/>
    <lineage>
        <taxon>Eukaryota</taxon>
        <taxon>Fungi</taxon>
        <taxon>Dikarya</taxon>
        <taxon>Basidiomycota</taxon>
        <taxon>Agaricomycotina</taxon>
        <taxon>Agaricomycetes</taxon>
        <taxon>Agaricomycetidae</taxon>
        <taxon>Boletales</taxon>
        <taxon>Coniophorineae</taxon>
        <taxon>Coniophoraceae</taxon>
        <taxon>Coniophora</taxon>
    </lineage>
</organism>
<dbReference type="Proteomes" id="UP000053558">
    <property type="component" value="Unassembled WGS sequence"/>
</dbReference>
<evidence type="ECO:0000256" key="7">
    <source>
        <dbReference type="ARBA" id="ARBA00023295"/>
    </source>
</evidence>
<evidence type="ECO:0000256" key="9">
    <source>
        <dbReference type="PIRNR" id="PIRNR001031"/>
    </source>
</evidence>
<keyword evidence="6 9" id="KW-0119">Carbohydrate metabolism</keyword>
<evidence type="ECO:0000313" key="16">
    <source>
        <dbReference type="Proteomes" id="UP000053558"/>
    </source>
</evidence>
<dbReference type="PANTHER" id="PTHR31616:SF12">
    <property type="entry name" value="GLUCOAMYLASE"/>
    <property type="match status" value="1"/>
</dbReference>
<dbReference type="eggNOG" id="ENOG502QPM2">
    <property type="taxonomic scope" value="Eukaryota"/>
</dbReference>
<dbReference type="RefSeq" id="XP_007775116.1">
    <property type="nucleotide sequence ID" value="XM_007776926.1"/>
</dbReference>
<dbReference type="GO" id="GO:0000272">
    <property type="term" value="P:polysaccharide catabolic process"/>
    <property type="evidence" value="ECO:0007669"/>
    <property type="project" value="UniProtKB-KW"/>
</dbReference>
<dbReference type="InterPro" id="IPR012341">
    <property type="entry name" value="6hp_glycosidase-like_sf"/>
</dbReference>
<evidence type="ECO:0000256" key="8">
    <source>
        <dbReference type="ARBA" id="ARBA00023326"/>
    </source>
</evidence>
<feature type="chain" id="PRO_5004444794" description="Glucoamylase" evidence="13">
    <location>
        <begin position="19"/>
        <end position="570"/>
    </location>
</feature>
<dbReference type="InterPro" id="IPR013784">
    <property type="entry name" value="Carb-bd-like_fold"/>
</dbReference>
<keyword evidence="8 9" id="KW-0624">Polysaccharide degradation</keyword>
<dbReference type="EC" id="3.2.1.3" evidence="9"/>
<dbReference type="PRINTS" id="PR00736">
    <property type="entry name" value="GLHYDRLASE15"/>
</dbReference>
<evidence type="ECO:0000256" key="5">
    <source>
        <dbReference type="ARBA" id="ARBA00023180"/>
    </source>
</evidence>
<keyword evidence="16" id="KW-1185">Reference proteome</keyword>
<keyword evidence="5" id="KW-0325">Glycoprotein</keyword>
<dbReference type="SMART" id="SM01065">
    <property type="entry name" value="CBM_2"/>
    <property type="match status" value="1"/>
</dbReference>
<dbReference type="InterPro" id="IPR000165">
    <property type="entry name" value="Glucoamylase"/>
</dbReference>
<evidence type="ECO:0000256" key="3">
    <source>
        <dbReference type="ARBA" id="ARBA00022729"/>
    </source>
</evidence>
<evidence type="ECO:0000256" key="1">
    <source>
        <dbReference type="ARBA" id="ARBA00001863"/>
    </source>
</evidence>
<evidence type="ECO:0000259" key="14">
    <source>
        <dbReference type="PROSITE" id="PS51166"/>
    </source>
</evidence>
<dbReference type="GO" id="GO:0004339">
    <property type="term" value="F:glucan 1,4-alpha-glucosidase activity"/>
    <property type="evidence" value="ECO:0007669"/>
    <property type="project" value="UniProtKB-EC"/>
</dbReference>
<accession>R7SFT1</accession>
<dbReference type="KEGG" id="cput:CONPUDRAFT_67119"/>
<sequence length="570" mass="60539">MLLQGALATLGLCTSVFAQDVSSYISSEGPIALTGVLNNIGPNGSKAPGADAGVVVASPSTSNPNYFYTWIRDSSLTFQVLIDRLVSGQDTSNQGLIDDFTVAYANIQQVTNPSGSVSSGGLGEPKFYVNETAFDGSWGRPQRDGPALRSTAFITYANYLISKNNQTYVQNTLWPAIKLDLDYVAANWNQTTFDLWEEIQSSSFFTTAVQHKALRLGSALASTLGEDHSTYDTQAGDVLCFLQSYWNPSPGYMTANTGGGRSGKDANTVLASIHTFDPAAACDSVTFQPCSDLALSNLKTYVDSFREIYTVNSGISASAAAAVGRYPEDVYQGGNPWYLALFAVAEQLYDALYVWDQQGSLSISDISLGFFKQFDSGAASGSYASSSAEYTNLTGAIKSFADGFIALNAKYTPSGGGLAEQFSRDDGTPTSAVDLTWSYASALTAFDRRAGSVPGSWGAKGLTTSCGQSKIGESTTTSVTFSVNKTTSLGQAIYLTGSVAALSSWSTSNAVLLSTLDYPVWSTTLNLPSSTAITYKYFVLENGQVTWESDPNNSITTAASGSQTLNDTWH</sequence>
<dbReference type="InterPro" id="IPR013783">
    <property type="entry name" value="Ig-like_fold"/>
</dbReference>
<dbReference type="Gene3D" id="1.50.10.10">
    <property type="match status" value="1"/>
</dbReference>
<dbReference type="Pfam" id="PF00723">
    <property type="entry name" value="Glyco_hydro_15"/>
    <property type="match status" value="1"/>
</dbReference>
<dbReference type="Pfam" id="PF00686">
    <property type="entry name" value="CBM_20"/>
    <property type="match status" value="1"/>
</dbReference>
<dbReference type="SUPFAM" id="SSF49452">
    <property type="entry name" value="Starch-binding domain-like"/>
    <property type="match status" value="1"/>
</dbReference>
<dbReference type="FunFam" id="1.50.10.10:FF:000018">
    <property type="entry name" value="Glucoamylase"/>
    <property type="match status" value="1"/>
</dbReference>
<protein>
    <recommendedName>
        <fullName evidence="9">Glucoamylase</fullName>
        <ecNumber evidence="9">3.2.1.3</ecNumber>
    </recommendedName>
    <alternativeName>
        <fullName evidence="9">1,4-alpha-D-glucan glucohydrolase</fullName>
    </alternativeName>
    <alternativeName>
        <fullName evidence="9">Glucan 1,4-alpha-glucosidase</fullName>
    </alternativeName>
</protein>
<feature type="domain" description="CBM20" evidence="14">
    <location>
        <begin position="471"/>
        <end position="570"/>
    </location>
</feature>
<evidence type="ECO:0000256" key="6">
    <source>
        <dbReference type="ARBA" id="ARBA00023277"/>
    </source>
</evidence>
<dbReference type="GeneID" id="19208549"/>
<dbReference type="PANTHER" id="PTHR31616">
    <property type="entry name" value="TREHALASE"/>
    <property type="match status" value="1"/>
</dbReference>
<dbReference type="InterPro" id="IPR008291">
    <property type="entry name" value="Glucoamylase_SBD"/>
</dbReference>
<dbReference type="OrthoDB" id="6123450at2759"/>
<evidence type="ECO:0000256" key="4">
    <source>
        <dbReference type="ARBA" id="ARBA00022801"/>
    </source>
</evidence>
<evidence type="ECO:0000313" key="15">
    <source>
        <dbReference type="EMBL" id="EIW74710.1"/>
    </source>
</evidence>
<dbReference type="EMBL" id="JH711591">
    <property type="protein sequence ID" value="EIW74710.1"/>
    <property type="molecule type" value="Genomic_DNA"/>
</dbReference>
<keyword evidence="4 9" id="KW-0378">Hydrolase</keyword>
<evidence type="ECO:0000256" key="10">
    <source>
        <dbReference type="PIRSR" id="PIRSR001031-1"/>
    </source>
</evidence>
<dbReference type="InterPro" id="IPR002044">
    <property type="entry name" value="CBM20"/>
</dbReference>
<evidence type="ECO:0000256" key="11">
    <source>
        <dbReference type="PIRSR" id="PIRSR001031-2"/>
    </source>
</evidence>
<dbReference type="GO" id="GO:0000324">
    <property type="term" value="C:fungal-type vacuole"/>
    <property type="evidence" value="ECO:0007669"/>
    <property type="project" value="TreeGrafter"/>
</dbReference>
<dbReference type="InterPro" id="IPR011613">
    <property type="entry name" value="GH15-like"/>
</dbReference>
<dbReference type="PROSITE" id="PS51166">
    <property type="entry name" value="CBM20"/>
    <property type="match status" value="1"/>
</dbReference>
<dbReference type="Gene3D" id="2.60.40.10">
    <property type="entry name" value="Immunoglobulins"/>
    <property type="match status" value="1"/>
</dbReference>
<feature type="region of interest" description="Disordered" evidence="12">
    <location>
        <begin position="550"/>
        <end position="570"/>
    </location>
</feature>
<dbReference type="OMA" id="MAPRFWT"/>
<feature type="binding site" evidence="11">
    <location>
        <position position="138"/>
    </location>
    <ligand>
        <name>substrate</name>
    </ligand>
</feature>
<proteinExistence type="inferred from homology"/>